<dbReference type="EMBL" id="RJJC01000001">
    <property type="protein sequence ID" value="RNJ27222.1"/>
    <property type="molecule type" value="Genomic_DNA"/>
</dbReference>
<proteinExistence type="predicted"/>
<comment type="caution">
    <text evidence="1">The sequence shown here is derived from an EMBL/GenBank/DDBJ whole genome shotgun (WGS) entry which is preliminary data.</text>
</comment>
<organism evidence="1 2">
    <name type="scientific">Halosegnis longus</name>
    <dbReference type="NCBI Taxonomy" id="2216012"/>
    <lineage>
        <taxon>Archaea</taxon>
        <taxon>Methanobacteriati</taxon>
        <taxon>Methanobacteriota</taxon>
        <taxon>Stenosarchaea group</taxon>
        <taxon>Halobacteria</taxon>
        <taxon>Halobacteriales</taxon>
        <taxon>Natronomonadaceae</taxon>
        <taxon>Halosegnis</taxon>
    </lineage>
</organism>
<reference evidence="1 2" key="1">
    <citation type="submission" date="2018-11" db="EMBL/GenBank/DDBJ databases">
        <title>Genome sequences of Natronomonas sp. CBA1133.</title>
        <authorList>
            <person name="Roh S.W."/>
            <person name="Cha I.-T."/>
        </authorList>
    </citation>
    <scope>NUCLEOTIDE SEQUENCE [LARGE SCALE GENOMIC DNA]</scope>
    <source>
        <strain evidence="1 2">CBA1133</strain>
    </source>
</reference>
<evidence type="ECO:0000313" key="2">
    <source>
        <dbReference type="Proteomes" id="UP000270581"/>
    </source>
</evidence>
<dbReference type="InterPro" id="IPR046243">
    <property type="entry name" value="DUF6276"/>
</dbReference>
<dbReference type="AlphaFoldDB" id="A0AAJ4RAH6"/>
<accession>A0AAJ4RAH6</accession>
<sequence>MDCNHCGGPTTMYEVPLNLREYVDSEYVATCTRCLASQPAEFGDEPDFSHVSDEFPEGDAGAAMALALGMMDSLALNRNDIEGLLEAVESEGVDPLLVLDRLSSQGNVRLHFDVSRRRHQLEQLL</sequence>
<dbReference type="RefSeq" id="WP_075937253.1">
    <property type="nucleotide sequence ID" value="NZ_BDJH01000002.1"/>
</dbReference>
<keyword evidence="2" id="KW-1185">Reference proteome</keyword>
<evidence type="ECO:0008006" key="3">
    <source>
        <dbReference type="Google" id="ProtNLM"/>
    </source>
</evidence>
<dbReference type="Pfam" id="PF19792">
    <property type="entry name" value="DUF6276"/>
    <property type="match status" value="1"/>
</dbReference>
<evidence type="ECO:0000313" key="1">
    <source>
        <dbReference type="EMBL" id="RNJ27222.1"/>
    </source>
</evidence>
<name>A0AAJ4RAH6_9EURY</name>
<dbReference type="Proteomes" id="UP000270581">
    <property type="component" value="Unassembled WGS sequence"/>
</dbReference>
<protein>
    <recommendedName>
        <fullName evidence="3">Small CPxCG-related zinc finger protein</fullName>
    </recommendedName>
</protein>
<gene>
    <name evidence="1" type="ORF">Nmn1133_11410</name>
</gene>